<evidence type="ECO:0000313" key="5">
    <source>
        <dbReference type="Proteomes" id="UP000039046"/>
    </source>
</evidence>
<dbReference type="GO" id="GO:0016491">
    <property type="term" value="F:oxidoreductase activity"/>
    <property type="evidence" value="ECO:0007669"/>
    <property type="project" value="UniProtKB-KW"/>
</dbReference>
<dbReference type="InterPro" id="IPR036291">
    <property type="entry name" value="NAD(P)-bd_dom_sf"/>
</dbReference>
<dbReference type="Pfam" id="PF13561">
    <property type="entry name" value="adh_short_C2"/>
    <property type="match status" value="1"/>
</dbReference>
<dbReference type="EMBL" id="CDHN01000003">
    <property type="protein sequence ID" value="CEJ91129.1"/>
    <property type="molecule type" value="Genomic_DNA"/>
</dbReference>
<protein>
    <submittedName>
        <fullName evidence="4">Uncharacterized protein</fullName>
    </submittedName>
</protein>
<dbReference type="Proteomes" id="UP000039046">
    <property type="component" value="Unassembled WGS sequence"/>
</dbReference>
<evidence type="ECO:0000256" key="1">
    <source>
        <dbReference type="ARBA" id="ARBA00006484"/>
    </source>
</evidence>
<accession>A0A0A1T8L1</accession>
<sequence length="263" mass="28213">MSQSQYANYPSLKDRVVVITGGSQGIGASMVENFALQGCQVLFLDIAVEKGNDLVKRLVEAGVAHAPIFYECDVSQTREALQPTAAKILEAFPKIHVLINNACNTSTKPTMEVTPESWARDVNTNLTPQFFLIQSLLPGLLAAAKDILNSSIINIGTINWAIPATGIPGYTTTKSAIVGLTRTIAHEFGPQGIRCNSIMPGSTATERELAKVMTPVYKEKVLGAQALKRLIVPAEIARAALWLGADDSSGMTNQCIRVDGGWT</sequence>
<dbReference type="HOGENOM" id="CLU_010194_1_0_1"/>
<dbReference type="OrthoDB" id="47007at2759"/>
<keyword evidence="2" id="KW-0521">NADP</keyword>
<comment type="similarity">
    <text evidence="1">Belongs to the short-chain dehydrogenases/reductases (SDR) family.</text>
</comment>
<dbReference type="PRINTS" id="PR00081">
    <property type="entry name" value="GDHRDH"/>
</dbReference>
<dbReference type="SUPFAM" id="SSF51735">
    <property type="entry name" value="NAD(P)-binding Rossmann-fold domains"/>
    <property type="match status" value="1"/>
</dbReference>
<evidence type="ECO:0000256" key="2">
    <source>
        <dbReference type="ARBA" id="ARBA00022857"/>
    </source>
</evidence>
<proteinExistence type="inferred from homology"/>
<dbReference type="CDD" id="cd05233">
    <property type="entry name" value="SDR_c"/>
    <property type="match status" value="1"/>
</dbReference>
<keyword evidence="3" id="KW-0560">Oxidoreductase</keyword>
<dbReference type="Gene3D" id="3.40.50.720">
    <property type="entry name" value="NAD(P)-binding Rossmann-like Domain"/>
    <property type="match status" value="1"/>
</dbReference>
<gene>
    <name evidence="4" type="ORF">VHEMI06862</name>
</gene>
<name>A0A0A1T8L1_9HYPO</name>
<dbReference type="PANTHER" id="PTHR24321">
    <property type="entry name" value="DEHYDROGENASES, SHORT CHAIN"/>
    <property type="match status" value="1"/>
</dbReference>
<evidence type="ECO:0000313" key="4">
    <source>
        <dbReference type="EMBL" id="CEJ91129.1"/>
    </source>
</evidence>
<reference evidence="4 5" key="1">
    <citation type="journal article" date="2015" name="Genome Announc.">
        <title>Draft Genome Sequence and Gene Annotation of the Entomopathogenic Fungus Verticillium hemipterigenum.</title>
        <authorList>
            <person name="Horn F."/>
            <person name="Habel A."/>
            <person name="Scharf D.H."/>
            <person name="Dworschak J."/>
            <person name="Brakhage A.A."/>
            <person name="Guthke R."/>
            <person name="Hertweck C."/>
            <person name="Linde J."/>
        </authorList>
    </citation>
    <scope>NUCLEOTIDE SEQUENCE [LARGE SCALE GENOMIC DNA]</scope>
</reference>
<organism evidence="4 5">
    <name type="scientific">[Torrubiella] hemipterigena</name>
    <dbReference type="NCBI Taxonomy" id="1531966"/>
    <lineage>
        <taxon>Eukaryota</taxon>
        <taxon>Fungi</taxon>
        <taxon>Dikarya</taxon>
        <taxon>Ascomycota</taxon>
        <taxon>Pezizomycotina</taxon>
        <taxon>Sordariomycetes</taxon>
        <taxon>Hypocreomycetidae</taxon>
        <taxon>Hypocreales</taxon>
        <taxon>Clavicipitaceae</taxon>
        <taxon>Clavicipitaceae incertae sedis</taxon>
        <taxon>'Torrubiella' clade</taxon>
    </lineage>
</organism>
<dbReference type="FunFam" id="3.40.50.720:FF:000084">
    <property type="entry name" value="Short-chain dehydrogenase reductase"/>
    <property type="match status" value="1"/>
</dbReference>
<dbReference type="PRINTS" id="PR00080">
    <property type="entry name" value="SDRFAMILY"/>
</dbReference>
<evidence type="ECO:0000256" key="3">
    <source>
        <dbReference type="ARBA" id="ARBA00023002"/>
    </source>
</evidence>
<dbReference type="STRING" id="1531966.A0A0A1T8L1"/>
<dbReference type="PANTHER" id="PTHR24321:SF8">
    <property type="entry name" value="ESTRADIOL 17-BETA-DEHYDROGENASE 8-RELATED"/>
    <property type="match status" value="1"/>
</dbReference>
<dbReference type="AlphaFoldDB" id="A0A0A1T8L1"/>
<keyword evidence="5" id="KW-1185">Reference proteome</keyword>
<dbReference type="InterPro" id="IPR002347">
    <property type="entry name" value="SDR_fam"/>
</dbReference>